<evidence type="ECO:0000313" key="5">
    <source>
        <dbReference type="Proteomes" id="UP000027178"/>
    </source>
</evidence>
<dbReference type="Pfam" id="PF02153">
    <property type="entry name" value="PDH_N"/>
    <property type="match status" value="1"/>
</dbReference>
<dbReference type="PROSITE" id="PS51176">
    <property type="entry name" value="PDH_ADH"/>
    <property type="match status" value="1"/>
</dbReference>
<dbReference type="EC" id="1.3.1.12" evidence="4"/>
<dbReference type="GO" id="GO:0070403">
    <property type="term" value="F:NAD+ binding"/>
    <property type="evidence" value="ECO:0007669"/>
    <property type="project" value="InterPro"/>
</dbReference>
<dbReference type="PATRIC" id="fig|1348663.4.peg.4378"/>
<keyword evidence="2 4" id="KW-0560">Oxidoreductase</keyword>
<dbReference type="Proteomes" id="UP000027178">
    <property type="component" value="Unassembled WGS sequence"/>
</dbReference>
<dbReference type="SUPFAM" id="SSF48179">
    <property type="entry name" value="6-phosphogluconate dehydrogenase C-terminal domain-like"/>
    <property type="match status" value="1"/>
</dbReference>
<dbReference type="InterPro" id="IPR046825">
    <property type="entry name" value="PDH_C"/>
</dbReference>
<gene>
    <name evidence="4" type="ORF">KCH_45370</name>
</gene>
<evidence type="ECO:0000313" key="4">
    <source>
        <dbReference type="EMBL" id="KDN83888.1"/>
    </source>
</evidence>
<dbReference type="RefSeq" id="WP_035865237.1">
    <property type="nucleotide sequence ID" value="NZ_KK853997.1"/>
</dbReference>
<organism evidence="4 5">
    <name type="scientific">Kitasatospora cheerisanensis KCTC 2395</name>
    <dbReference type="NCBI Taxonomy" id="1348663"/>
    <lineage>
        <taxon>Bacteria</taxon>
        <taxon>Bacillati</taxon>
        <taxon>Actinomycetota</taxon>
        <taxon>Actinomycetes</taxon>
        <taxon>Kitasatosporales</taxon>
        <taxon>Streptomycetaceae</taxon>
        <taxon>Kitasatospora</taxon>
    </lineage>
</organism>
<comment type="similarity">
    <text evidence="1">Belongs to the prephenate/arogenate dehydrogenase family.</text>
</comment>
<evidence type="ECO:0000256" key="2">
    <source>
        <dbReference type="ARBA" id="ARBA00023002"/>
    </source>
</evidence>
<dbReference type="GO" id="GO:0008977">
    <property type="term" value="F:prephenate dehydrogenase (NAD+) activity"/>
    <property type="evidence" value="ECO:0007669"/>
    <property type="project" value="UniProtKB-EC"/>
</dbReference>
<dbReference type="InterPro" id="IPR003099">
    <property type="entry name" value="Prephen_DH"/>
</dbReference>
<dbReference type="InterPro" id="IPR036291">
    <property type="entry name" value="NAD(P)-bd_dom_sf"/>
</dbReference>
<dbReference type="EMBL" id="JNBY01000094">
    <property type="protein sequence ID" value="KDN83888.1"/>
    <property type="molecule type" value="Genomic_DNA"/>
</dbReference>
<dbReference type="eggNOG" id="COG0287">
    <property type="taxonomic scope" value="Bacteria"/>
</dbReference>
<dbReference type="InterPro" id="IPR046826">
    <property type="entry name" value="PDH_N"/>
</dbReference>
<proteinExistence type="inferred from homology"/>
<reference evidence="4 5" key="1">
    <citation type="submission" date="2014-05" db="EMBL/GenBank/DDBJ databases">
        <title>Draft Genome Sequence of Kitasatospora cheerisanensis KCTC 2395.</title>
        <authorList>
            <person name="Nam D.H."/>
        </authorList>
    </citation>
    <scope>NUCLEOTIDE SEQUENCE [LARGE SCALE GENOMIC DNA]</scope>
    <source>
        <strain evidence="4 5">KCTC 2395</strain>
    </source>
</reference>
<evidence type="ECO:0000256" key="1">
    <source>
        <dbReference type="ARBA" id="ARBA00007964"/>
    </source>
</evidence>
<dbReference type="OrthoDB" id="4149052at2"/>
<dbReference type="PANTHER" id="PTHR21363">
    <property type="entry name" value="PREPHENATE DEHYDROGENASE"/>
    <property type="match status" value="1"/>
</dbReference>
<accession>A0A066YQQ9</accession>
<comment type="caution">
    <text evidence="4">The sequence shown here is derived from an EMBL/GenBank/DDBJ whole genome shotgun (WGS) entry which is preliminary data.</text>
</comment>
<name>A0A066YQQ9_9ACTN</name>
<dbReference type="InterPro" id="IPR050812">
    <property type="entry name" value="Preph/Arog_dehydrog"/>
</dbReference>
<dbReference type="InterPro" id="IPR008927">
    <property type="entry name" value="6-PGluconate_DH-like_C_sf"/>
</dbReference>
<dbReference type="Pfam" id="PF20463">
    <property type="entry name" value="PDH_C"/>
    <property type="match status" value="1"/>
</dbReference>
<dbReference type="AlphaFoldDB" id="A0A066YQQ9"/>
<dbReference type="Gene3D" id="1.10.3660.10">
    <property type="entry name" value="6-phosphogluconate dehydrogenase C-terminal like domain"/>
    <property type="match status" value="1"/>
</dbReference>
<dbReference type="GO" id="GO:0006571">
    <property type="term" value="P:tyrosine biosynthetic process"/>
    <property type="evidence" value="ECO:0007669"/>
    <property type="project" value="InterPro"/>
</dbReference>
<protein>
    <submittedName>
        <fullName evidence="4">Prephenate dehydrogenase</fullName>
        <ecNumber evidence="4">1.3.1.12</ecNumber>
    </submittedName>
</protein>
<evidence type="ECO:0000259" key="3">
    <source>
        <dbReference type="PROSITE" id="PS51176"/>
    </source>
</evidence>
<sequence>MIRRCVVVGGAGAVGRLFAERLLADGARVAVIDTVEPGAEPAGTHYVRGDITDLGFRAAADLGHADLVVLAVPDAVALAAVPGLAGTLRPDALLVDTLSVKQPVTAAVRTHLPGVQAVGLNPMFAPSLGFEGRPVAAVVVNDGPRVGALLDLVAGWGARVVRLDEAEHDRLAGTSQALTHAAVLGFGAALVRLDADLGKIREIAPPPHNALLALLARITSGAPAVYWDVQAANPEAAAVRKELADGVRRVADLVEHGSEHEFAALLGELDAQLGEHAPHYRELCARMFTSL</sequence>
<feature type="domain" description="Prephenate/arogenate dehydrogenase" evidence="3">
    <location>
        <begin position="3"/>
        <end position="284"/>
    </location>
</feature>
<dbReference type="SUPFAM" id="SSF51735">
    <property type="entry name" value="NAD(P)-binding Rossmann-fold domains"/>
    <property type="match status" value="1"/>
</dbReference>
<dbReference type="Gene3D" id="3.40.50.720">
    <property type="entry name" value="NAD(P)-binding Rossmann-like Domain"/>
    <property type="match status" value="1"/>
</dbReference>
<dbReference type="GO" id="GO:0004665">
    <property type="term" value="F:prephenate dehydrogenase (NADP+) activity"/>
    <property type="evidence" value="ECO:0007669"/>
    <property type="project" value="InterPro"/>
</dbReference>
<dbReference type="HOGENOM" id="CLU_036672_1_1_11"/>
<dbReference type="PANTHER" id="PTHR21363:SF0">
    <property type="entry name" value="PREPHENATE DEHYDROGENASE [NADP(+)]"/>
    <property type="match status" value="1"/>
</dbReference>
<keyword evidence="5" id="KW-1185">Reference proteome</keyword>